<dbReference type="EMBL" id="JAVRRA010018803">
    <property type="protein sequence ID" value="KAK5187886.1"/>
    <property type="molecule type" value="Genomic_DNA"/>
</dbReference>
<comment type="caution">
    <text evidence="2">The sequence shown here is derived from an EMBL/GenBank/DDBJ whole genome shotgun (WGS) entry which is preliminary data.</text>
</comment>
<feature type="region of interest" description="Disordered" evidence="1">
    <location>
        <begin position="1"/>
        <end position="56"/>
    </location>
</feature>
<keyword evidence="3" id="KW-1185">Reference proteome</keyword>
<evidence type="ECO:0000313" key="2">
    <source>
        <dbReference type="EMBL" id="KAK5187886.1"/>
    </source>
</evidence>
<sequence>TKQRETCDNRPTNPRHTPLPPPPQQHPDAERARLPERPQRVRRPARPAARPVRPHE</sequence>
<evidence type="ECO:0000256" key="1">
    <source>
        <dbReference type="SAM" id="MobiDB-lite"/>
    </source>
</evidence>
<feature type="non-terminal residue" evidence="2">
    <location>
        <position position="1"/>
    </location>
</feature>
<feature type="compositionally biased region" description="Basic and acidic residues" evidence="1">
    <location>
        <begin position="27"/>
        <end position="39"/>
    </location>
</feature>
<gene>
    <name evidence="2" type="ORF">LTR16_009287</name>
</gene>
<proteinExistence type="predicted"/>
<accession>A0ABR0LJT0</accession>
<feature type="non-terminal residue" evidence="2">
    <location>
        <position position="56"/>
    </location>
</feature>
<reference evidence="2 3" key="1">
    <citation type="submission" date="2023-08" db="EMBL/GenBank/DDBJ databases">
        <title>Black Yeasts Isolated from many extreme environments.</title>
        <authorList>
            <person name="Coleine C."/>
            <person name="Stajich J.E."/>
            <person name="Selbmann L."/>
        </authorList>
    </citation>
    <scope>NUCLEOTIDE SEQUENCE [LARGE SCALE GENOMIC DNA]</scope>
    <source>
        <strain evidence="2 3">CCFEE 536</strain>
    </source>
</reference>
<protein>
    <submittedName>
        <fullName evidence="2">Uncharacterized protein</fullName>
    </submittedName>
</protein>
<dbReference type="Proteomes" id="UP001357485">
    <property type="component" value="Unassembled WGS sequence"/>
</dbReference>
<name>A0ABR0LJT0_9PEZI</name>
<feature type="compositionally biased region" description="Low complexity" evidence="1">
    <location>
        <begin position="46"/>
        <end position="56"/>
    </location>
</feature>
<evidence type="ECO:0000313" key="3">
    <source>
        <dbReference type="Proteomes" id="UP001357485"/>
    </source>
</evidence>
<organism evidence="2 3">
    <name type="scientific">Cryomyces antarcticus</name>
    <dbReference type="NCBI Taxonomy" id="329879"/>
    <lineage>
        <taxon>Eukaryota</taxon>
        <taxon>Fungi</taxon>
        <taxon>Dikarya</taxon>
        <taxon>Ascomycota</taxon>
        <taxon>Pezizomycotina</taxon>
        <taxon>Dothideomycetes</taxon>
        <taxon>Dothideomycetes incertae sedis</taxon>
        <taxon>Cryomyces</taxon>
    </lineage>
</organism>